<evidence type="ECO:0000313" key="3">
    <source>
        <dbReference type="Proteomes" id="UP000694414"/>
    </source>
</evidence>
<protein>
    <submittedName>
        <fullName evidence="2">Uncharacterized protein</fullName>
    </submittedName>
</protein>
<accession>A0A8C8YMW0</accession>
<proteinExistence type="predicted"/>
<reference evidence="2" key="1">
    <citation type="submission" date="2025-08" db="UniProtKB">
        <authorList>
            <consortium name="Ensembl"/>
        </authorList>
    </citation>
    <scope>IDENTIFICATION</scope>
</reference>
<dbReference type="AlphaFoldDB" id="A0A8C8YMW0"/>
<organism evidence="2 3">
    <name type="scientific">Prolemur simus</name>
    <name type="common">Greater bamboo lemur</name>
    <name type="synonym">Hapalemur simus</name>
    <dbReference type="NCBI Taxonomy" id="1328070"/>
    <lineage>
        <taxon>Eukaryota</taxon>
        <taxon>Metazoa</taxon>
        <taxon>Chordata</taxon>
        <taxon>Craniata</taxon>
        <taxon>Vertebrata</taxon>
        <taxon>Euteleostomi</taxon>
        <taxon>Mammalia</taxon>
        <taxon>Eutheria</taxon>
        <taxon>Euarchontoglires</taxon>
        <taxon>Primates</taxon>
        <taxon>Strepsirrhini</taxon>
        <taxon>Lemuriformes</taxon>
        <taxon>Lemuridae</taxon>
        <taxon>Prolemur</taxon>
    </lineage>
</organism>
<reference evidence="2" key="2">
    <citation type="submission" date="2025-09" db="UniProtKB">
        <authorList>
            <consortium name="Ensembl"/>
        </authorList>
    </citation>
    <scope>IDENTIFICATION</scope>
</reference>
<dbReference type="Ensembl" id="ENSPSMT00000005247.1">
    <property type="protein sequence ID" value="ENSPSMP00000004343.1"/>
    <property type="gene ID" value="ENSPSMG00000003478.1"/>
</dbReference>
<evidence type="ECO:0000256" key="1">
    <source>
        <dbReference type="SAM" id="MobiDB-lite"/>
    </source>
</evidence>
<keyword evidence="3" id="KW-1185">Reference proteome</keyword>
<dbReference type="Proteomes" id="UP000694414">
    <property type="component" value="Unplaced"/>
</dbReference>
<name>A0A8C8YMW0_PROSS</name>
<sequence length="181" mass="18706">MSEEPPTVIPFSDANSALQSILEQRVQSNPFPAVCGGGRQPGRGPWPDPSKRGGSFCYMRGDAPPASGTRGGAWSLLSPVTEVPSTVRGAPTLAPPTPRPSSPAEPAPWGRSAAHALSFSSFSEGPSDPGVWVMGLDAPAAALCGRPADTHTPTARTTTQTKVHCEPPFGLLLVGALKLQC</sequence>
<evidence type="ECO:0000313" key="2">
    <source>
        <dbReference type="Ensembl" id="ENSPSMP00000004343.1"/>
    </source>
</evidence>
<feature type="region of interest" description="Disordered" evidence="1">
    <location>
        <begin position="32"/>
        <end position="110"/>
    </location>
</feature>
<feature type="compositionally biased region" description="Pro residues" evidence="1">
    <location>
        <begin position="93"/>
        <end position="106"/>
    </location>
</feature>